<evidence type="ECO:0000313" key="4">
    <source>
        <dbReference type="Proteomes" id="UP000078284"/>
    </source>
</evidence>
<name>A0A178VNI8_ARATH</name>
<feature type="compositionally biased region" description="Acidic residues" evidence="1">
    <location>
        <begin position="99"/>
        <end position="108"/>
    </location>
</feature>
<dbReference type="Proteomes" id="UP000078284">
    <property type="component" value="Chromosome 2"/>
</dbReference>
<accession>A0A178VNI8</accession>
<evidence type="ECO:0000313" key="3">
    <source>
        <dbReference type="EMBL" id="OAP07947.1"/>
    </source>
</evidence>
<evidence type="ECO:0000256" key="1">
    <source>
        <dbReference type="SAM" id="MobiDB-lite"/>
    </source>
</evidence>
<feature type="compositionally biased region" description="Polar residues" evidence="1">
    <location>
        <begin position="37"/>
        <end position="47"/>
    </location>
</feature>
<evidence type="ECO:0000259" key="2">
    <source>
        <dbReference type="Pfam" id="PF26133"/>
    </source>
</evidence>
<sequence length="384" mass="42351">MTMTKEPPLELSLGCSDSTSWWRGKISITDDSSSISGLETTISSMATESLEEEKSDKNEEENSEKDQEEESEEEEKGEEGNRDGGESSDDSSRSLGEESSSDENMEDEIVEVSLVGNPAENDMEIDEEMETIPPLSMYFPPSEYAKKIKLSTRCYIHEREYKIGRIPLGRNDAAIIVKSVSDATTSLWRPTPSVFTLGEALGNKIVWPFDKIILDSDVAKDSSTVKIIIIDWNMADSGVGEGRLCSTDRQELVNNMPFGPSAAIVKVEKVFNKAAYLWRPSPGKFVMGDSLSNSTASTSKSTKKKCILLVYKNKRERVAEGRVCSSNPSDIVHHMPLGPNASKVWVEISKIGDAAVWRPNSEIQTIADAVGSIVAWPTDKIMFV</sequence>
<organism evidence="3 4">
    <name type="scientific">Arabidopsis thaliana</name>
    <name type="common">Mouse-ear cress</name>
    <dbReference type="NCBI Taxonomy" id="3702"/>
    <lineage>
        <taxon>Eukaryota</taxon>
        <taxon>Viridiplantae</taxon>
        <taxon>Streptophyta</taxon>
        <taxon>Embryophyta</taxon>
        <taxon>Tracheophyta</taxon>
        <taxon>Spermatophyta</taxon>
        <taxon>Magnoliopsida</taxon>
        <taxon>eudicotyledons</taxon>
        <taxon>Gunneridae</taxon>
        <taxon>Pentapetalae</taxon>
        <taxon>rosids</taxon>
        <taxon>malvids</taxon>
        <taxon>Brassicales</taxon>
        <taxon>Brassicaceae</taxon>
        <taxon>Camelineae</taxon>
        <taxon>Arabidopsis</taxon>
    </lineage>
</organism>
<feature type="region of interest" description="Disordered" evidence="1">
    <location>
        <begin position="1"/>
        <end position="108"/>
    </location>
</feature>
<dbReference type="EMBL" id="LUHQ01000002">
    <property type="protein sequence ID" value="OAP07947.1"/>
    <property type="molecule type" value="Genomic_DNA"/>
</dbReference>
<comment type="caution">
    <text evidence="3">The sequence shown here is derived from an EMBL/GenBank/DDBJ whole genome shotgun (WGS) entry which is preliminary data.</text>
</comment>
<reference evidence="4" key="1">
    <citation type="journal article" date="2016" name="Proc. Natl. Acad. Sci. U.S.A.">
        <title>Chromosome-level assembly of Arabidopsis thaliana Ler reveals the extent of translocation and inversion polymorphisms.</title>
        <authorList>
            <person name="Zapata L."/>
            <person name="Ding J."/>
            <person name="Willing E.M."/>
            <person name="Hartwig B."/>
            <person name="Bezdan D."/>
            <person name="Jiao W.B."/>
            <person name="Patel V."/>
            <person name="Velikkakam James G."/>
            <person name="Koornneef M."/>
            <person name="Ossowski S."/>
            <person name="Schneeberger K."/>
        </authorList>
    </citation>
    <scope>NUCLEOTIDE SEQUENCE [LARGE SCALE GENOMIC DNA]</scope>
    <source>
        <strain evidence="4">cv. Landsberg erecta</strain>
    </source>
</reference>
<feature type="domain" description="DUF8039" evidence="2">
    <location>
        <begin position="303"/>
        <end position="383"/>
    </location>
</feature>
<feature type="compositionally biased region" description="Basic and acidic residues" evidence="1">
    <location>
        <begin position="78"/>
        <end position="96"/>
    </location>
</feature>
<dbReference type="AlphaFoldDB" id="A0A178VNI8"/>
<feature type="compositionally biased region" description="Low complexity" evidence="1">
    <location>
        <begin position="26"/>
        <end position="36"/>
    </location>
</feature>
<gene>
    <name evidence="3" type="ordered locus">AXX17_At2g06120</name>
</gene>
<proteinExistence type="predicted"/>
<dbReference type="InterPro" id="IPR058352">
    <property type="entry name" value="DUF8039"/>
</dbReference>
<protein>
    <recommendedName>
        <fullName evidence="2">DUF8039 domain-containing protein</fullName>
    </recommendedName>
</protein>
<dbReference type="Pfam" id="PF26133">
    <property type="entry name" value="DUF8039"/>
    <property type="match status" value="1"/>
</dbReference>
<feature type="compositionally biased region" description="Acidic residues" evidence="1">
    <location>
        <begin position="58"/>
        <end position="77"/>
    </location>
</feature>